<dbReference type="Proteomes" id="UP000318521">
    <property type="component" value="Unassembled WGS sequence"/>
</dbReference>
<evidence type="ECO:0000259" key="1">
    <source>
        <dbReference type="PROSITE" id="PS50965"/>
    </source>
</evidence>
<proteinExistence type="predicted"/>
<dbReference type="AlphaFoldDB" id="A0A553ZTE1"/>
<dbReference type="EMBL" id="VLXZ01000020">
    <property type="protein sequence ID" value="TSB44737.1"/>
    <property type="molecule type" value="Genomic_DNA"/>
</dbReference>
<sequence>MTIVKRRTEPLRMAQLEALIRRLPYAHEQIPQIQEELAKQRVGYQGEKSLHYYFSFLSTEQMYLLHDVRLLGTNGYHFQMDTLLLTPGFIAIIEIKNYTGTIYFDPDTHQVTRSTSHSNDELLPNPLLQLNIQKAQLKGWLAQQEWPLVPILQLVVFSDPSTKIISTPKNAHLLKKVSTAPAFLSKIRELQTLYSKTYVLNSELKQLADALAEHHTPLQSNILKEFNIKRNSIISGVFCPSCHKPTLVRGVIIGKWFCPECQVSSKHAHINALEDYFLLLNKNVSSLEIHQFLHTATRQQAYDLLKPFSLSPLGGAFRSRRYELRYPLPLGITGD</sequence>
<reference evidence="2 3" key="1">
    <citation type="submission" date="2019-07" db="EMBL/GenBank/DDBJ databases">
        <authorList>
            <person name="Park Y.J."/>
            <person name="Jeong S.E."/>
            <person name="Jung H.S."/>
        </authorList>
    </citation>
    <scope>NUCLEOTIDE SEQUENCE [LARGE SCALE GENOMIC DNA]</scope>
    <source>
        <strain evidence="3">P16(2019)</strain>
    </source>
</reference>
<evidence type="ECO:0000313" key="2">
    <source>
        <dbReference type="EMBL" id="TSB44737.1"/>
    </source>
</evidence>
<feature type="domain" description="NERD" evidence="1">
    <location>
        <begin position="42"/>
        <end position="160"/>
    </location>
</feature>
<evidence type="ECO:0000313" key="3">
    <source>
        <dbReference type="Proteomes" id="UP000318521"/>
    </source>
</evidence>
<accession>A0A553ZTE1</accession>
<dbReference type="OrthoDB" id="569879at2"/>
<comment type="caution">
    <text evidence="2">The sequence shown here is derived from an EMBL/GenBank/DDBJ whole genome shotgun (WGS) entry which is preliminary data.</text>
</comment>
<keyword evidence="3" id="KW-1185">Reference proteome</keyword>
<dbReference type="Pfam" id="PF08378">
    <property type="entry name" value="NERD"/>
    <property type="match status" value="1"/>
</dbReference>
<name>A0A553ZTE1_9BACI</name>
<protein>
    <recommendedName>
        <fullName evidence="1">NERD domain-containing protein</fullName>
    </recommendedName>
</protein>
<dbReference type="InterPro" id="IPR011528">
    <property type="entry name" value="NERD"/>
</dbReference>
<gene>
    <name evidence="2" type="ORF">FN960_19680</name>
</gene>
<dbReference type="PROSITE" id="PS50965">
    <property type="entry name" value="NERD"/>
    <property type="match status" value="1"/>
</dbReference>
<dbReference type="RefSeq" id="WP_143850584.1">
    <property type="nucleotide sequence ID" value="NZ_VLXZ01000020.1"/>
</dbReference>
<organism evidence="2 3">
    <name type="scientific">Alkalicoccobacillus porphyridii</name>
    <dbReference type="NCBI Taxonomy" id="2597270"/>
    <lineage>
        <taxon>Bacteria</taxon>
        <taxon>Bacillati</taxon>
        <taxon>Bacillota</taxon>
        <taxon>Bacilli</taxon>
        <taxon>Bacillales</taxon>
        <taxon>Bacillaceae</taxon>
        <taxon>Alkalicoccobacillus</taxon>
    </lineage>
</organism>